<dbReference type="PROSITE" id="PS00039">
    <property type="entry name" value="DEAD_ATP_HELICASE"/>
    <property type="match status" value="1"/>
</dbReference>
<dbReference type="InterPro" id="IPR027417">
    <property type="entry name" value="P-loop_NTPase"/>
</dbReference>
<reference evidence="13 14" key="1">
    <citation type="submission" date="2019-04" db="EMBL/GenBank/DDBJ databases">
        <title>Comparative genomics and transcriptomics to analyze fruiting body development in filamentous ascomycetes.</title>
        <authorList>
            <consortium name="DOE Joint Genome Institute"/>
            <person name="Lutkenhaus R."/>
            <person name="Traeger S."/>
            <person name="Breuer J."/>
            <person name="Kuo A."/>
            <person name="Lipzen A."/>
            <person name="Pangilinan J."/>
            <person name="Dilworth D."/>
            <person name="Sandor L."/>
            <person name="Poggeler S."/>
            <person name="Barry K."/>
            <person name="Grigoriev I.V."/>
            <person name="Nowrousian M."/>
        </authorList>
    </citation>
    <scope>NUCLEOTIDE SEQUENCE [LARGE SCALE GENOMIC DNA]</scope>
    <source>
        <strain evidence="13 14">CBS 389.68</strain>
    </source>
</reference>
<dbReference type="CDD" id="cd18787">
    <property type="entry name" value="SF2_C_DEAD"/>
    <property type="match status" value="1"/>
</dbReference>
<keyword evidence="2 8" id="KW-0547">Nucleotide-binding</keyword>
<dbReference type="GO" id="GO:0005524">
    <property type="term" value="F:ATP binding"/>
    <property type="evidence" value="ECO:0007669"/>
    <property type="project" value="UniProtKB-KW"/>
</dbReference>
<feature type="region of interest" description="Disordered" evidence="9">
    <location>
        <begin position="525"/>
        <end position="585"/>
    </location>
</feature>
<dbReference type="Proteomes" id="UP000298138">
    <property type="component" value="Unassembled WGS sequence"/>
</dbReference>
<dbReference type="Pfam" id="PF00271">
    <property type="entry name" value="Helicase_C"/>
    <property type="match status" value="1"/>
</dbReference>
<evidence type="ECO:0000259" key="10">
    <source>
        <dbReference type="PROSITE" id="PS51192"/>
    </source>
</evidence>
<dbReference type="InterPro" id="IPR011545">
    <property type="entry name" value="DEAD/DEAH_box_helicase_dom"/>
</dbReference>
<accession>A0A4S2MM15</accession>
<evidence type="ECO:0000256" key="2">
    <source>
        <dbReference type="ARBA" id="ARBA00022741"/>
    </source>
</evidence>
<dbReference type="Pfam" id="PF00270">
    <property type="entry name" value="DEAD"/>
    <property type="match status" value="1"/>
</dbReference>
<dbReference type="PANTHER" id="PTHR47958">
    <property type="entry name" value="ATP-DEPENDENT RNA HELICASE DBP3"/>
    <property type="match status" value="1"/>
</dbReference>
<dbReference type="PROSITE" id="PS51192">
    <property type="entry name" value="HELICASE_ATP_BIND_1"/>
    <property type="match status" value="1"/>
</dbReference>
<dbReference type="GO" id="GO:0003676">
    <property type="term" value="F:nucleic acid binding"/>
    <property type="evidence" value="ECO:0007669"/>
    <property type="project" value="InterPro"/>
</dbReference>
<comment type="catalytic activity">
    <reaction evidence="6">
        <text>ATP + H2O = ADP + phosphate + H(+)</text>
        <dbReference type="Rhea" id="RHEA:13065"/>
        <dbReference type="ChEBI" id="CHEBI:15377"/>
        <dbReference type="ChEBI" id="CHEBI:15378"/>
        <dbReference type="ChEBI" id="CHEBI:30616"/>
        <dbReference type="ChEBI" id="CHEBI:43474"/>
        <dbReference type="ChEBI" id="CHEBI:456216"/>
        <dbReference type="EC" id="3.6.4.13"/>
    </reaction>
</comment>
<dbReference type="OrthoDB" id="196131at2759"/>
<dbReference type="InterPro" id="IPR014014">
    <property type="entry name" value="RNA_helicase_DEAD_Q_motif"/>
</dbReference>
<comment type="similarity">
    <text evidence="8">Belongs to the DEAD box helicase family.</text>
</comment>
<evidence type="ECO:0000256" key="1">
    <source>
        <dbReference type="ARBA" id="ARBA00012552"/>
    </source>
</evidence>
<dbReference type="PROSITE" id="PS51194">
    <property type="entry name" value="HELICASE_CTER"/>
    <property type="match status" value="1"/>
</dbReference>
<feature type="domain" description="DEAD-box RNA helicase Q" evidence="12">
    <location>
        <begin position="120"/>
        <end position="148"/>
    </location>
</feature>
<dbReference type="FunFam" id="3.40.50.300:FF:000008">
    <property type="entry name" value="ATP-dependent RNA helicase RhlB"/>
    <property type="match status" value="1"/>
</dbReference>
<evidence type="ECO:0000259" key="12">
    <source>
        <dbReference type="PROSITE" id="PS51195"/>
    </source>
</evidence>
<keyword evidence="14" id="KW-1185">Reference proteome</keyword>
<dbReference type="InterPro" id="IPR000629">
    <property type="entry name" value="RNA-helicase_DEAD-box_CS"/>
</dbReference>
<dbReference type="STRING" id="341454.A0A4S2MM15"/>
<dbReference type="GO" id="GO:0003724">
    <property type="term" value="F:RNA helicase activity"/>
    <property type="evidence" value="ECO:0007669"/>
    <property type="project" value="UniProtKB-EC"/>
</dbReference>
<dbReference type="GO" id="GO:0016787">
    <property type="term" value="F:hydrolase activity"/>
    <property type="evidence" value="ECO:0007669"/>
    <property type="project" value="UniProtKB-KW"/>
</dbReference>
<evidence type="ECO:0000256" key="4">
    <source>
        <dbReference type="ARBA" id="ARBA00022806"/>
    </source>
</evidence>
<dbReference type="SMART" id="SM00490">
    <property type="entry name" value="HELICc"/>
    <property type="match status" value="1"/>
</dbReference>
<evidence type="ECO:0000313" key="14">
    <source>
        <dbReference type="Proteomes" id="UP000298138"/>
    </source>
</evidence>
<feature type="short sequence motif" description="Q motif" evidence="7">
    <location>
        <begin position="120"/>
        <end position="148"/>
    </location>
</feature>
<dbReference type="AlphaFoldDB" id="A0A4S2MM15"/>
<dbReference type="SMART" id="SM00487">
    <property type="entry name" value="DEXDc"/>
    <property type="match status" value="1"/>
</dbReference>
<keyword evidence="3 8" id="KW-0378">Hydrolase</keyword>
<dbReference type="PROSITE" id="PS51195">
    <property type="entry name" value="Q_MOTIF"/>
    <property type="match status" value="1"/>
</dbReference>
<name>A0A4S2MM15_9PEZI</name>
<dbReference type="InParanoid" id="A0A4S2MM15"/>
<dbReference type="InterPro" id="IPR001650">
    <property type="entry name" value="Helicase_C-like"/>
</dbReference>
<protein>
    <recommendedName>
        <fullName evidence="1">RNA helicase</fullName>
        <ecNumber evidence="1">3.6.4.13</ecNumber>
    </recommendedName>
</protein>
<evidence type="ECO:0000256" key="7">
    <source>
        <dbReference type="PROSITE-ProRule" id="PRU00552"/>
    </source>
</evidence>
<keyword evidence="5 8" id="KW-0067">ATP-binding</keyword>
<feature type="compositionally biased region" description="Low complexity" evidence="9">
    <location>
        <begin position="571"/>
        <end position="585"/>
    </location>
</feature>
<evidence type="ECO:0000256" key="9">
    <source>
        <dbReference type="SAM" id="MobiDB-lite"/>
    </source>
</evidence>
<feature type="region of interest" description="Disordered" evidence="9">
    <location>
        <begin position="1"/>
        <end position="27"/>
    </location>
</feature>
<dbReference type="InterPro" id="IPR014001">
    <property type="entry name" value="Helicase_ATP-bd"/>
</dbReference>
<dbReference type="Gene3D" id="3.40.50.300">
    <property type="entry name" value="P-loop containing nucleotide triphosphate hydrolases"/>
    <property type="match status" value="2"/>
</dbReference>
<evidence type="ECO:0000256" key="3">
    <source>
        <dbReference type="ARBA" id="ARBA00022801"/>
    </source>
</evidence>
<evidence type="ECO:0000256" key="8">
    <source>
        <dbReference type="RuleBase" id="RU000492"/>
    </source>
</evidence>
<keyword evidence="4 8" id="KW-0347">Helicase</keyword>
<evidence type="ECO:0000256" key="5">
    <source>
        <dbReference type="ARBA" id="ARBA00022840"/>
    </source>
</evidence>
<feature type="domain" description="Helicase ATP-binding" evidence="10">
    <location>
        <begin position="151"/>
        <end position="347"/>
    </location>
</feature>
<organism evidence="13 14">
    <name type="scientific">Ascodesmis nigricans</name>
    <dbReference type="NCBI Taxonomy" id="341454"/>
    <lineage>
        <taxon>Eukaryota</taxon>
        <taxon>Fungi</taxon>
        <taxon>Dikarya</taxon>
        <taxon>Ascomycota</taxon>
        <taxon>Pezizomycotina</taxon>
        <taxon>Pezizomycetes</taxon>
        <taxon>Pezizales</taxon>
        <taxon>Ascodesmidaceae</taxon>
        <taxon>Ascodesmis</taxon>
    </lineage>
</organism>
<proteinExistence type="inferred from homology"/>
<dbReference type="SUPFAM" id="SSF52540">
    <property type="entry name" value="P-loop containing nucleoside triphosphate hydrolases"/>
    <property type="match status" value="1"/>
</dbReference>
<evidence type="ECO:0000259" key="11">
    <source>
        <dbReference type="PROSITE" id="PS51194"/>
    </source>
</evidence>
<evidence type="ECO:0000313" key="13">
    <source>
        <dbReference type="EMBL" id="TGZ78023.1"/>
    </source>
</evidence>
<dbReference type="EMBL" id="ML220146">
    <property type="protein sequence ID" value="TGZ78023.1"/>
    <property type="molecule type" value="Genomic_DNA"/>
</dbReference>
<dbReference type="EC" id="3.6.4.13" evidence="1"/>
<feature type="domain" description="Helicase C-terminal" evidence="11">
    <location>
        <begin position="359"/>
        <end position="519"/>
    </location>
</feature>
<evidence type="ECO:0000256" key="6">
    <source>
        <dbReference type="ARBA" id="ARBA00047984"/>
    </source>
</evidence>
<sequence>MTTDTEFPPAVAPEISDQTVPTENESDTFGEWVPRQKFDYATYLAKPEAARGQPSGNWLASGERYEWKEEYGDVAPRDERLERELFGHPDDEPIGKGLDFSKVLQLTADIIGPHQPKAIETFEEAGLHPVMIENIKFMGYTTPTPIQKMCIPTILKGYDMISVAQTGSGKTAAFLIPILSKLMGKAKKLAAPRPPPGSQIVLGSHYCAEPLVLVVAPTRELSTQIFDESRRFCYRSMLRPCVVYGGADTYTQRIELAKGCDVLIATPGRLLDFMERGRILSLRRVKFIVIDEADEMLDMGFEPQLRRIIEDSDVNQDDDRVCMMFSATFPKSVRKLAKEFLADENLIIKIGRIGSTHSNIKQHVIYTDEANKQTALFDLLCSSPPSRTIIFAGNKRTVDRLDDFLYNARLPTTSIHGDRTQREREDALISFRSGKCPILIATAVAARGLDVKNVMHIINYDMPNNIDEYIHRIGRTARIGNHGLATTFYNEGNSEIAEDLVKILIESNQDVPDFLEQYRPEGELKFEESESEGEDNDNPVQGDGGNADDWVAPAQENGSGGDSWGVEAPPAAAGGDNWNDGGAGW</sequence>
<gene>
    <name evidence="13" type="ORF">EX30DRAFT_334881</name>
</gene>